<name>A0AAN2K6Q1_ENTAG</name>
<proteinExistence type="predicted"/>
<keyword evidence="1" id="KW-1133">Transmembrane helix</keyword>
<evidence type="ECO:0000313" key="3">
    <source>
        <dbReference type="Proteomes" id="UP001158961"/>
    </source>
</evidence>
<evidence type="ECO:0000256" key="1">
    <source>
        <dbReference type="SAM" id="Phobius"/>
    </source>
</evidence>
<sequence length="161" mass="18364">MEMTRATSIGFSRGLIMQIDTAIKWGHRTLTLVLIIIVITVGMLWYFENAPRDDRLIRQKQLSGDVWLYITQYQDAGATDSDTYRYYLNKQLDNPMKVITKTAPFLQADTADADITAVNDHILVKMTGKVYSFTNSAFFYDGKTPVMPRVDLNSTAPDPWK</sequence>
<keyword evidence="1" id="KW-0472">Membrane</keyword>
<dbReference type="Proteomes" id="UP001158961">
    <property type="component" value="Plasmid P1"/>
</dbReference>
<reference evidence="2" key="1">
    <citation type="submission" date="2022-05" db="EMBL/GenBank/DDBJ databases">
        <authorList>
            <person name="Pothier F. J."/>
        </authorList>
    </citation>
    <scope>NUCLEOTIDE SEQUENCE</scope>
    <source>
        <strain evidence="2">DAPP-PG734</strain>
        <plasmid evidence="2">P1</plasmid>
    </source>
</reference>
<protein>
    <submittedName>
        <fullName evidence="2">Uncharacterized protein</fullName>
    </submittedName>
</protein>
<dbReference type="EMBL" id="OW970316">
    <property type="protein sequence ID" value="CAH6362734.1"/>
    <property type="molecule type" value="Genomic_DNA"/>
</dbReference>
<keyword evidence="2" id="KW-0614">Plasmid</keyword>
<evidence type="ECO:0000313" key="2">
    <source>
        <dbReference type="EMBL" id="CAH6362734.1"/>
    </source>
</evidence>
<organism evidence="2 3">
    <name type="scientific">Enterobacter agglomerans</name>
    <name type="common">Erwinia herbicola</name>
    <name type="synonym">Pantoea agglomerans</name>
    <dbReference type="NCBI Taxonomy" id="549"/>
    <lineage>
        <taxon>Bacteria</taxon>
        <taxon>Pseudomonadati</taxon>
        <taxon>Pseudomonadota</taxon>
        <taxon>Gammaproteobacteria</taxon>
        <taxon>Enterobacterales</taxon>
        <taxon>Erwiniaceae</taxon>
        <taxon>Pantoea</taxon>
        <taxon>Pantoea agglomerans group</taxon>
    </lineage>
</organism>
<feature type="transmembrane region" description="Helical" evidence="1">
    <location>
        <begin position="25"/>
        <end position="47"/>
    </location>
</feature>
<dbReference type="AlphaFoldDB" id="A0AAN2K6Q1"/>
<accession>A0AAN2K6Q1</accession>
<geneLocation type="plasmid" evidence="2 3">
    <name>P1</name>
</geneLocation>
<gene>
    <name evidence="2" type="ORF">DAPPPG734_21550</name>
</gene>
<keyword evidence="1" id="KW-0812">Transmembrane</keyword>